<feature type="region of interest" description="Disordered" evidence="1">
    <location>
        <begin position="331"/>
        <end position="361"/>
    </location>
</feature>
<gene>
    <name evidence="2" type="ORF">PHYPSEUDO_005332</name>
</gene>
<proteinExistence type="predicted"/>
<evidence type="ECO:0000313" key="3">
    <source>
        <dbReference type="Proteomes" id="UP000694044"/>
    </source>
</evidence>
<dbReference type="Proteomes" id="UP000694044">
    <property type="component" value="Unassembled WGS sequence"/>
</dbReference>
<feature type="compositionally biased region" description="Basic and acidic residues" evidence="1">
    <location>
        <begin position="352"/>
        <end position="361"/>
    </location>
</feature>
<evidence type="ECO:0000313" key="2">
    <source>
        <dbReference type="EMBL" id="KAG7382066.1"/>
    </source>
</evidence>
<comment type="caution">
    <text evidence="2">The sequence shown here is derived from an EMBL/GenBank/DDBJ whole genome shotgun (WGS) entry which is preliminary data.</text>
</comment>
<protein>
    <submittedName>
        <fullName evidence="2">Uncharacterized protein</fullName>
    </submittedName>
</protein>
<dbReference type="EMBL" id="JAGDFM010000221">
    <property type="protein sequence ID" value="KAG7382066.1"/>
    <property type="molecule type" value="Genomic_DNA"/>
</dbReference>
<dbReference type="AlphaFoldDB" id="A0A8T1VMA9"/>
<accession>A0A8T1VMA9</accession>
<feature type="compositionally biased region" description="Basic residues" evidence="1">
    <location>
        <begin position="32"/>
        <end position="64"/>
    </location>
</feature>
<organism evidence="2 3">
    <name type="scientific">Phytophthora pseudosyringae</name>
    <dbReference type="NCBI Taxonomy" id="221518"/>
    <lineage>
        <taxon>Eukaryota</taxon>
        <taxon>Sar</taxon>
        <taxon>Stramenopiles</taxon>
        <taxon>Oomycota</taxon>
        <taxon>Peronosporomycetes</taxon>
        <taxon>Peronosporales</taxon>
        <taxon>Peronosporaceae</taxon>
        <taxon>Phytophthora</taxon>
    </lineage>
</organism>
<dbReference type="OrthoDB" id="126493at2759"/>
<reference evidence="2" key="1">
    <citation type="submission" date="2021-02" db="EMBL/GenBank/DDBJ databases">
        <authorList>
            <person name="Palmer J.M."/>
        </authorList>
    </citation>
    <scope>NUCLEOTIDE SEQUENCE</scope>
    <source>
        <strain evidence="2">SCRP734</strain>
    </source>
</reference>
<name>A0A8T1VMA9_9STRA</name>
<keyword evidence="3" id="KW-1185">Reference proteome</keyword>
<evidence type="ECO:0000256" key="1">
    <source>
        <dbReference type="SAM" id="MobiDB-lite"/>
    </source>
</evidence>
<feature type="region of interest" description="Disordered" evidence="1">
    <location>
        <begin position="1"/>
        <end position="64"/>
    </location>
</feature>
<sequence>MNISELLAPGPKSQVKPRPAAPQTGDSTTAAKPRRKAPTKARKPSVKTQRKPKSTFGPKRKHKTYLSATQIAKRDAHAAVESKELHLTLDVNDLHQLIRMLGERRDLHVTRLLLARDRFKNDIYLVMERYMRVFGALSRRRTCDELTAFLSRVDPCMLGPGTNAKGSFPHFVWQWGCYNNRFHHWDFRETSTRIVTFIEEDSVQEDRVIVHASNSSSQVCGLGGCVVETVGEFAGKPTRAMVAAMFPNLVSDEGYTASLTLQTMHFPTRMFVYFDAHGKIVKHVLEADAFAALQAIVQANSCNNMSVGPHERFIELPDRLTVAAIERGDTEVPIRRSLPPGDNSSSEVSSGSRHDVTFLLN</sequence>